<dbReference type="Gene3D" id="3.30.70.2740">
    <property type="match status" value="1"/>
</dbReference>
<dbReference type="Proteomes" id="UP000886812">
    <property type="component" value="Unassembled WGS sequence"/>
</dbReference>
<dbReference type="AlphaFoldDB" id="A0A9D1NJC1"/>
<dbReference type="InterPro" id="IPR004113">
    <property type="entry name" value="FAD-bd_oxidored_4_C"/>
</dbReference>
<dbReference type="Pfam" id="PF02913">
    <property type="entry name" value="FAD-oxidase_C"/>
    <property type="match status" value="1"/>
</dbReference>
<dbReference type="InterPro" id="IPR006094">
    <property type="entry name" value="Oxid_FAD_bind_N"/>
</dbReference>
<name>A0A9D1NJC1_9BACT</name>
<dbReference type="InterPro" id="IPR051914">
    <property type="entry name" value="FAD-linked_OxidoTrans_Type4"/>
</dbReference>
<gene>
    <name evidence="7" type="ORF">IAC75_00490</name>
</gene>
<evidence type="ECO:0000313" key="7">
    <source>
        <dbReference type="EMBL" id="HIV03616.1"/>
    </source>
</evidence>
<comment type="caution">
    <text evidence="7">The sequence shown here is derived from an EMBL/GenBank/DDBJ whole genome shotgun (WGS) entry which is preliminary data.</text>
</comment>
<evidence type="ECO:0000259" key="6">
    <source>
        <dbReference type="PROSITE" id="PS51387"/>
    </source>
</evidence>
<evidence type="ECO:0000313" key="8">
    <source>
        <dbReference type="Proteomes" id="UP000886812"/>
    </source>
</evidence>
<dbReference type="Gene3D" id="3.30.465.10">
    <property type="match status" value="1"/>
</dbReference>
<dbReference type="GO" id="GO:0071949">
    <property type="term" value="F:FAD binding"/>
    <property type="evidence" value="ECO:0007669"/>
    <property type="project" value="InterPro"/>
</dbReference>
<dbReference type="PANTHER" id="PTHR42934:SF3">
    <property type="entry name" value="D-LACTATE DEHYDROGENASE"/>
    <property type="match status" value="1"/>
</dbReference>
<protein>
    <submittedName>
        <fullName evidence="7">FAD-binding protein</fullName>
    </submittedName>
</protein>
<keyword evidence="3" id="KW-0285">Flavoprotein</keyword>
<dbReference type="InterPro" id="IPR036318">
    <property type="entry name" value="FAD-bd_PCMH-like_sf"/>
</dbReference>
<dbReference type="PROSITE" id="PS51387">
    <property type="entry name" value="FAD_PCMH"/>
    <property type="match status" value="1"/>
</dbReference>
<feature type="domain" description="FAD-binding PCMH-type" evidence="6">
    <location>
        <begin position="37"/>
        <end position="215"/>
    </location>
</feature>
<evidence type="ECO:0000256" key="2">
    <source>
        <dbReference type="ARBA" id="ARBA00008000"/>
    </source>
</evidence>
<accession>A0A9D1NJC1</accession>
<evidence type="ECO:0000256" key="5">
    <source>
        <dbReference type="ARBA" id="ARBA00023002"/>
    </source>
</evidence>
<dbReference type="Pfam" id="PF01565">
    <property type="entry name" value="FAD_binding_4"/>
    <property type="match status" value="1"/>
</dbReference>
<dbReference type="InterPro" id="IPR016171">
    <property type="entry name" value="Vanillyl_alc_oxidase_C-sub2"/>
</dbReference>
<dbReference type="SUPFAM" id="SSF55103">
    <property type="entry name" value="FAD-linked oxidases, C-terminal domain"/>
    <property type="match status" value="1"/>
</dbReference>
<organism evidence="7 8">
    <name type="scientific">Candidatus Spyradosoma merdigallinarum</name>
    <dbReference type="NCBI Taxonomy" id="2840950"/>
    <lineage>
        <taxon>Bacteria</taxon>
        <taxon>Pseudomonadati</taxon>
        <taxon>Verrucomicrobiota</taxon>
        <taxon>Opitutia</taxon>
        <taxon>Opitutia incertae sedis</taxon>
        <taxon>Candidatus Spyradosoma</taxon>
    </lineage>
</organism>
<dbReference type="SUPFAM" id="SSF56176">
    <property type="entry name" value="FAD-binding/transporter-associated domain-like"/>
    <property type="match status" value="1"/>
</dbReference>
<dbReference type="EMBL" id="DVOG01000016">
    <property type="protein sequence ID" value="HIV03616.1"/>
    <property type="molecule type" value="Genomic_DNA"/>
</dbReference>
<evidence type="ECO:0000256" key="4">
    <source>
        <dbReference type="ARBA" id="ARBA00022827"/>
    </source>
</evidence>
<comment type="cofactor">
    <cofactor evidence="1">
        <name>FAD</name>
        <dbReference type="ChEBI" id="CHEBI:57692"/>
    </cofactor>
</comment>
<keyword evidence="4" id="KW-0274">FAD</keyword>
<dbReference type="Gene3D" id="1.10.45.10">
    <property type="entry name" value="Vanillyl-alcohol Oxidase, Chain A, domain 4"/>
    <property type="match status" value="1"/>
</dbReference>
<dbReference type="PANTHER" id="PTHR42934">
    <property type="entry name" value="GLYCOLATE OXIDASE SUBUNIT GLCD"/>
    <property type="match status" value="1"/>
</dbReference>
<dbReference type="InterPro" id="IPR016169">
    <property type="entry name" value="FAD-bd_PCMH_sub2"/>
</dbReference>
<comment type="similarity">
    <text evidence="2">Belongs to the FAD-binding oxidoreductase/transferase type 4 family.</text>
</comment>
<dbReference type="InterPro" id="IPR016164">
    <property type="entry name" value="FAD-linked_Oxase-like_C"/>
</dbReference>
<evidence type="ECO:0000256" key="1">
    <source>
        <dbReference type="ARBA" id="ARBA00001974"/>
    </source>
</evidence>
<dbReference type="GO" id="GO:0016491">
    <property type="term" value="F:oxidoreductase activity"/>
    <property type="evidence" value="ECO:0007669"/>
    <property type="project" value="UniProtKB-KW"/>
</dbReference>
<proteinExistence type="inferred from homology"/>
<dbReference type="FunFam" id="3.30.70.2740:FF:000001">
    <property type="entry name" value="D-lactate dehydrogenase mitochondrial"/>
    <property type="match status" value="1"/>
</dbReference>
<keyword evidence="5" id="KW-0560">Oxidoreductase</keyword>
<sequence length="477" mass="50772">MADFSAATEALKNALGSDVVRTDEAARFAASFDNTRLSFMPDAVVFPRDEDDVGAVLRAACASGVPVTVRGAGTGTTGAAAPVCGGWALSLAHWTRLEIDAAAGTADAQPGVVTRRVSDEAAKFGLFYPPDPASVKFCTIGGNIATNAGGLRAAKYGVTRDHVIALEGFLPTGEKVRWGAPVKKFVSGYNLRDLWIGSEGTLGVVTRALLRLAPLPEARRTFLCAFDGDAAALRAAEALLRARVVPSVCEFLDALSVGCAEAYRGKKFFGKKSAVLLVEVDGDAASVAAQAERVRAWARGNASEFRETGDAAEAESLWEARRICSQAMFLLADAKLNEDVCVPARNFIPLLEAMRKITEETGLATPIFGHAADGNLHVHIMYRRADARERAAAQTAIRRVMETVVALDGAITGEHGIGLSKSPFLALQHAPAEIAAMRAVKRALDPQDILGRGKIFTPFNVWDCVPVDVVLPWDKKK</sequence>
<evidence type="ECO:0000256" key="3">
    <source>
        <dbReference type="ARBA" id="ARBA00022630"/>
    </source>
</evidence>
<reference evidence="7" key="2">
    <citation type="journal article" date="2021" name="PeerJ">
        <title>Extensive microbial diversity within the chicken gut microbiome revealed by metagenomics and culture.</title>
        <authorList>
            <person name="Gilroy R."/>
            <person name="Ravi A."/>
            <person name="Getino M."/>
            <person name="Pursley I."/>
            <person name="Horton D.L."/>
            <person name="Alikhan N.F."/>
            <person name="Baker D."/>
            <person name="Gharbi K."/>
            <person name="Hall N."/>
            <person name="Watson M."/>
            <person name="Adriaenssens E.M."/>
            <person name="Foster-Nyarko E."/>
            <person name="Jarju S."/>
            <person name="Secka A."/>
            <person name="Antonio M."/>
            <person name="Oren A."/>
            <person name="Chaudhuri R.R."/>
            <person name="La Ragione R."/>
            <person name="Hildebrand F."/>
            <person name="Pallen M.J."/>
        </authorList>
    </citation>
    <scope>NUCLEOTIDE SEQUENCE</scope>
    <source>
        <strain evidence="7">10669</strain>
    </source>
</reference>
<reference evidence="7" key="1">
    <citation type="submission" date="2020-10" db="EMBL/GenBank/DDBJ databases">
        <authorList>
            <person name="Gilroy R."/>
        </authorList>
    </citation>
    <scope>NUCLEOTIDE SEQUENCE</scope>
    <source>
        <strain evidence="7">10669</strain>
    </source>
</reference>
<dbReference type="InterPro" id="IPR016166">
    <property type="entry name" value="FAD-bd_PCMH"/>
</dbReference>